<keyword evidence="2" id="KW-1133">Transmembrane helix</keyword>
<gene>
    <name evidence="4" type="ORF">AFE02nite_32480</name>
</gene>
<sequence length="236" mass="24218">MSSERTQPPSIAPKKTPAPRGDRPAGAPIDDVPGVRPVSGPVSGGSAPSMGERIRRSADSLRGGRPEAPTRESVTEAPVRQSATTGVGVGGASLGGATAAPVRAESPRPTASTSSGGARKVRLAVARIDPWSVMKLSFLLSVAIGIMIVVAAAVVWQTLDNMAVFTSVNETIATIADDPEFFNLLEYAAFPRVLSLATMIAVVDVVLLTALSTIGAFLYNIVAALVGGITVTLTDD</sequence>
<keyword evidence="2" id="KW-0812">Transmembrane</keyword>
<name>A0A511Z258_9CELL</name>
<dbReference type="AlphaFoldDB" id="A0A511Z258"/>
<feature type="compositionally biased region" description="Low complexity" evidence="1">
    <location>
        <begin position="24"/>
        <end position="49"/>
    </location>
</feature>
<accession>A0A511Z258</accession>
<dbReference type="InterPro" id="IPR021949">
    <property type="entry name" value="DUF3566_TM"/>
</dbReference>
<comment type="caution">
    <text evidence="4">The sequence shown here is derived from an EMBL/GenBank/DDBJ whole genome shotgun (WGS) entry which is preliminary data.</text>
</comment>
<feature type="region of interest" description="Disordered" evidence="1">
    <location>
        <begin position="1"/>
        <end position="116"/>
    </location>
</feature>
<evidence type="ECO:0000259" key="3">
    <source>
        <dbReference type="Pfam" id="PF12089"/>
    </source>
</evidence>
<proteinExistence type="predicted"/>
<feature type="transmembrane region" description="Helical" evidence="2">
    <location>
        <begin position="217"/>
        <end position="234"/>
    </location>
</feature>
<feature type="transmembrane region" description="Helical" evidence="2">
    <location>
        <begin position="189"/>
        <end position="210"/>
    </location>
</feature>
<evidence type="ECO:0000256" key="1">
    <source>
        <dbReference type="SAM" id="MobiDB-lite"/>
    </source>
</evidence>
<protein>
    <submittedName>
        <fullName evidence="4">Membrane protein</fullName>
    </submittedName>
</protein>
<dbReference type="Pfam" id="PF12089">
    <property type="entry name" value="DUF3566"/>
    <property type="match status" value="1"/>
</dbReference>
<evidence type="ECO:0000313" key="5">
    <source>
        <dbReference type="Proteomes" id="UP000321484"/>
    </source>
</evidence>
<dbReference type="EMBL" id="BJYK01000013">
    <property type="protein sequence ID" value="GEN81514.1"/>
    <property type="molecule type" value="Genomic_DNA"/>
</dbReference>
<feature type="transmembrane region" description="Helical" evidence="2">
    <location>
        <begin position="136"/>
        <end position="156"/>
    </location>
</feature>
<dbReference type="RefSeq" id="WP_222594428.1">
    <property type="nucleotide sequence ID" value="NZ_BJYK01000013.1"/>
</dbReference>
<feature type="domain" description="DUF3566" evidence="3">
    <location>
        <begin position="119"/>
        <end position="235"/>
    </location>
</feature>
<keyword evidence="5" id="KW-1185">Reference proteome</keyword>
<organism evidence="4 5">
    <name type="scientific">Actinotalea fermentans</name>
    <dbReference type="NCBI Taxonomy" id="43671"/>
    <lineage>
        <taxon>Bacteria</taxon>
        <taxon>Bacillati</taxon>
        <taxon>Actinomycetota</taxon>
        <taxon>Actinomycetes</taxon>
        <taxon>Micrococcales</taxon>
        <taxon>Cellulomonadaceae</taxon>
        <taxon>Actinotalea</taxon>
    </lineage>
</organism>
<keyword evidence="2" id="KW-0472">Membrane</keyword>
<dbReference type="Proteomes" id="UP000321484">
    <property type="component" value="Unassembled WGS sequence"/>
</dbReference>
<evidence type="ECO:0000256" key="2">
    <source>
        <dbReference type="SAM" id="Phobius"/>
    </source>
</evidence>
<evidence type="ECO:0000313" key="4">
    <source>
        <dbReference type="EMBL" id="GEN81514.1"/>
    </source>
</evidence>
<reference evidence="4 5" key="1">
    <citation type="submission" date="2019-07" db="EMBL/GenBank/DDBJ databases">
        <title>Whole genome shotgun sequence of Actinotalea fermentans NBRC 105374.</title>
        <authorList>
            <person name="Hosoyama A."/>
            <person name="Uohara A."/>
            <person name="Ohji S."/>
            <person name="Ichikawa N."/>
        </authorList>
    </citation>
    <scope>NUCLEOTIDE SEQUENCE [LARGE SCALE GENOMIC DNA]</scope>
    <source>
        <strain evidence="4 5">NBRC 105374</strain>
    </source>
</reference>
<feature type="compositionally biased region" description="Basic and acidic residues" evidence="1">
    <location>
        <begin position="52"/>
        <end position="74"/>
    </location>
</feature>